<sequence length="695" mass="77226">MPCRLDSTVLCTLEPQMFVHCLMPQCYLTPDGTISRTGKNQVQHDDDDDDDDVCVMGPGGGGTSGSYSVIGRSLAMKTEQLAAATLRQFPQRCRPPPPPSRGANLQSPPVPGRFPPGCSGSHGRGIGNDECSRGKATKVRSNRKASTQEDYVAARPRSRSEGAIRATVNTHAYGSELKCFGAQLVLKCFREKQAPLHVSTQKQIDGAPVFPDRPREILGTCLARDSSWNKRLFICTDSSRKEGRYSGVSSAEARVNTLRSAHMYWRLRQIRRKAEVTVDGLYMIIKAYSRRRACKGKGGGGCLTGSTSENDMQKMTIKKILSPTCSMTDINMCVYLQSQKNAFSSACLESVNSTARTPVLFGVCVRTRHCPIAPYHTGDYPVLDSVHYLPVIDQWRAELILTQKMSFITKLLIFSNTFVETNSREDWLIFRCCSDCEIKHETESRFSTGDAQKKKTDPLLERKLEEFSYIDYRISLYSGHILGFFPCLNLHYIASHRLVYELRPATLQRAKIYEPLGLQDTAPAPRKGASSGHTSVSTNEIEKSLAHRVQLLENRELLLNQNFVLLKYNGGDKTRSHFHKEFVPLGGETSALPRLCCVAVCRTGARANYASPGLRCAALRLPREPIRGREANSTRARLRKHLFIAPRSLEHYGAAPGTQDRGKRDIPEKTRRPATKSYTIPTYGNAASAPPTIGP</sequence>
<feature type="region of interest" description="Disordered" evidence="1">
    <location>
        <begin position="90"/>
        <end position="109"/>
    </location>
</feature>
<comment type="caution">
    <text evidence="2">The sequence shown here is derived from an EMBL/GenBank/DDBJ whole genome shotgun (WGS) entry which is preliminary data.</text>
</comment>
<keyword evidence="3" id="KW-1185">Reference proteome</keyword>
<feature type="region of interest" description="Disordered" evidence="1">
    <location>
        <begin position="118"/>
        <end position="158"/>
    </location>
</feature>
<evidence type="ECO:0000256" key="1">
    <source>
        <dbReference type="SAM" id="MobiDB-lite"/>
    </source>
</evidence>
<feature type="region of interest" description="Disordered" evidence="1">
    <location>
        <begin position="652"/>
        <end position="695"/>
    </location>
</feature>
<evidence type="ECO:0000313" key="3">
    <source>
        <dbReference type="Proteomes" id="UP001159363"/>
    </source>
</evidence>
<proteinExistence type="predicted"/>
<feature type="compositionally biased region" description="Basic and acidic residues" evidence="1">
    <location>
        <begin position="660"/>
        <end position="671"/>
    </location>
</feature>
<evidence type="ECO:0000313" key="2">
    <source>
        <dbReference type="EMBL" id="KAJ8870893.1"/>
    </source>
</evidence>
<name>A0ABQ9GES7_9NEOP</name>
<accession>A0ABQ9GES7</accession>
<dbReference type="EMBL" id="JARBHB010000012">
    <property type="protein sequence ID" value="KAJ8870893.1"/>
    <property type="molecule type" value="Genomic_DNA"/>
</dbReference>
<protein>
    <submittedName>
        <fullName evidence="2">Uncharacterized protein</fullName>
    </submittedName>
</protein>
<gene>
    <name evidence="2" type="ORF">PR048_027194</name>
</gene>
<reference evidence="2 3" key="1">
    <citation type="submission" date="2023-02" db="EMBL/GenBank/DDBJ databases">
        <title>LHISI_Scaffold_Assembly.</title>
        <authorList>
            <person name="Stuart O.P."/>
            <person name="Cleave R."/>
            <person name="Magrath M.J.L."/>
            <person name="Mikheyev A.S."/>
        </authorList>
    </citation>
    <scope>NUCLEOTIDE SEQUENCE [LARGE SCALE GENOMIC DNA]</scope>
    <source>
        <strain evidence="2">Daus_M_001</strain>
        <tissue evidence="2">Leg muscle</tissue>
    </source>
</reference>
<organism evidence="2 3">
    <name type="scientific">Dryococelus australis</name>
    <dbReference type="NCBI Taxonomy" id="614101"/>
    <lineage>
        <taxon>Eukaryota</taxon>
        <taxon>Metazoa</taxon>
        <taxon>Ecdysozoa</taxon>
        <taxon>Arthropoda</taxon>
        <taxon>Hexapoda</taxon>
        <taxon>Insecta</taxon>
        <taxon>Pterygota</taxon>
        <taxon>Neoptera</taxon>
        <taxon>Polyneoptera</taxon>
        <taxon>Phasmatodea</taxon>
        <taxon>Verophasmatodea</taxon>
        <taxon>Anareolatae</taxon>
        <taxon>Phasmatidae</taxon>
        <taxon>Eurycanthinae</taxon>
        <taxon>Dryococelus</taxon>
    </lineage>
</organism>
<dbReference type="Proteomes" id="UP001159363">
    <property type="component" value="Chromosome 11"/>
</dbReference>